<evidence type="ECO:0000259" key="3">
    <source>
        <dbReference type="SMART" id="SM01218"/>
    </source>
</evidence>
<feature type="region of interest" description="Disordered" evidence="2">
    <location>
        <begin position="234"/>
        <end position="402"/>
    </location>
</feature>
<dbReference type="SMART" id="SM01218">
    <property type="entry name" value="FoP_duplication"/>
    <property type="match status" value="1"/>
</dbReference>
<dbReference type="OrthoDB" id="446014at2759"/>
<dbReference type="InterPro" id="IPR025715">
    <property type="entry name" value="FoP_C"/>
</dbReference>
<dbReference type="Pfam" id="PF13865">
    <property type="entry name" value="FoP_duplication"/>
    <property type="match status" value="1"/>
</dbReference>
<organism evidence="4 5">
    <name type="scientific">Ceratitis capitata</name>
    <name type="common">Mediterranean fruit fly</name>
    <name type="synonym">Tephritis capitata</name>
    <dbReference type="NCBI Taxonomy" id="7213"/>
    <lineage>
        <taxon>Eukaryota</taxon>
        <taxon>Metazoa</taxon>
        <taxon>Ecdysozoa</taxon>
        <taxon>Arthropoda</taxon>
        <taxon>Hexapoda</taxon>
        <taxon>Insecta</taxon>
        <taxon>Pterygota</taxon>
        <taxon>Neoptera</taxon>
        <taxon>Endopterygota</taxon>
        <taxon>Diptera</taxon>
        <taxon>Brachycera</taxon>
        <taxon>Muscomorpha</taxon>
        <taxon>Tephritoidea</taxon>
        <taxon>Tephritidae</taxon>
        <taxon>Ceratitis</taxon>
        <taxon>Ceratitis</taxon>
    </lineage>
</organism>
<protein>
    <submittedName>
        <fullName evidence="4">(Mediterranean fruit fly) hypothetical protein</fullName>
    </submittedName>
</protein>
<sequence length="420" mass="46385">MSASISKIHVTNSTGLSLNERFTAVQDRRREVPERVMRPPARDTSVANRRLLQQLARRHKMQAALKLKRRSMRPIGGSLAMRRGTIKALRVAANGKPIRTNSLTTVATMEADLISNSQRNLNRSLRRASSVSNRLGSRRPLVGGAAQRVAQRQRLQRTMSGAVIPNEMQRRGRSRSRSRAPVAVINLTRSRSRSIGRVPAGGVQMRGRSRSRARSVSRANARNRANIPVKARLGLRPGANTRPRRSTSGVRGVAQGRIQRRRNSNITPAANGRNGIGRQRGRTLTRKPIANVVGRSRSRTRNGTKVGTQLRARSRPRGGSVVGQRNAGSGSVQGGRVRGRSQQRRGGRGATAQRNGKANGNKNGQQQQQQRRGRSRSRGRGGRNQGKNAKPEVNKEKLDKELDQYMATTRTEGNDYLLRN</sequence>
<evidence type="ECO:0000313" key="5">
    <source>
        <dbReference type="Proteomes" id="UP000606786"/>
    </source>
</evidence>
<feature type="compositionally biased region" description="Basic residues" evidence="2">
    <location>
        <begin position="337"/>
        <end position="347"/>
    </location>
</feature>
<evidence type="ECO:0000256" key="2">
    <source>
        <dbReference type="SAM" id="MobiDB-lite"/>
    </source>
</evidence>
<feature type="compositionally biased region" description="Basic residues" evidence="2">
    <location>
        <begin position="371"/>
        <end position="381"/>
    </location>
</feature>
<accession>A0A811UEL0</accession>
<gene>
    <name evidence="4" type="ORF">CCAP1982_LOCUS4666</name>
</gene>
<comment type="caution">
    <text evidence="4">The sequence shown here is derived from an EMBL/GenBank/DDBJ whole genome shotgun (WGS) entry which is preliminary data.</text>
</comment>
<dbReference type="EMBL" id="CAJHJT010000001">
    <property type="protein sequence ID" value="CAD6995955.1"/>
    <property type="molecule type" value="Genomic_DNA"/>
</dbReference>
<dbReference type="GO" id="GO:0003723">
    <property type="term" value="F:RNA binding"/>
    <property type="evidence" value="ECO:0007669"/>
    <property type="project" value="UniProtKB-KW"/>
</dbReference>
<dbReference type="AlphaFoldDB" id="A0A811UEL0"/>
<keyword evidence="1" id="KW-0694">RNA-binding</keyword>
<evidence type="ECO:0000256" key="1">
    <source>
        <dbReference type="ARBA" id="ARBA00022884"/>
    </source>
</evidence>
<feature type="compositionally biased region" description="Low complexity" evidence="2">
    <location>
        <begin position="353"/>
        <end position="370"/>
    </location>
</feature>
<keyword evidence="5" id="KW-1185">Reference proteome</keyword>
<reference evidence="4" key="1">
    <citation type="submission" date="2020-11" db="EMBL/GenBank/DDBJ databases">
        <authorList>
            <person name="Whitehead M."/>
        </authorList>
    </citation>
    <scope>NUCLEOTIDE SEQUENCE</scope>
    <source>
        <strain evidence="4">EGII</strain>
    </source>
</reference>
<feature type="region of interest" description="Disordered" evidence="2">
    <location>
        <begin position="198"/>
        <end position="220"/>
    </location>
</feature>
<dbReference type="Proteomes" id="UP000606786">
    <property type="component" value="Unassembled WGS sequence"/>
</dbReference>
<name>A0A811UEL0_CERCA</name>
<proteinExistence type="predicted"/>
<evidence type="ECO:0000313" key="4">
    <source>
        <dbReference type="EMBL" id="CAD6995955.1"/>
    </source>
</evidence>
<feature type="compositionally biased region" description="Basic and acidic residues" evidence="2">
    <location>
        <begin position="389"/>
        <end position="402"/>
    </location>
</feature>
<feature type="domain" description="Chromatin target of PRMT1 protein C-terminal" evidence="3">
    <location>
        <begin position="339"/>
        <end position="412"/>
    </location>
</feature>